<dbReference type="PANTHER" id="PTHR31446:SF29">
    <property type="entry name" value="ACID PHOSPHATASE_VANADIUM-DEPENDENT HALOPEROXIDASE-RELATED PROTEIN"/>
    <property type="match status" value="1"/>
</dbReference>
<gene>
    <name evidence="2" type="ORF">H9X83_01115</name>
</gene>
<dbReference type="Proteomes" id="UP000729290">
    <property type="component" value="Unassembled WGS sequence"/>
</dbReference>
<feature type="transmembrane region" description="Helical" evidence="1">
    <location>
        <begin position="71"/>
        <end position="89"/>
    </location>
</feature>
<organism evidence="2 3">
    <name type="scientific">Anaerotignum lactatifermentans</name>
    <dbReference type="NCBI Taxonomy" id="160404"/>
    <lineage>
        <taxon>Bacteria</taxon>
        <taxon>Bacillati</taxon>
        <taxon>Bacillota</taxon>
        <taxon>Clostridia</taxon>
        <taxon>Lachnospirales</taxon>
        <taxon>Anaerotignaceae</taxon>
        <taxon>Anaerotignum</taxon>
    </lineage>
</organism>
<name>A0ABS2G846_9FIRM</name>
<keyword evidence="1" id="KW-0812">Transmembrane</keyword>
<keyword evidence="1" id="KW-0472">Membrane</keyword>
<protein>
    <submittedName>
        <fullName evidence="2">Divergent PAP2 family protein</fullName>
    </submittedName>
</protein>
<dbReference type="PANTHER" id="PTHR31446">
    <property type="entry name" value="ACID PHOSPHATASE/VANADIUM-DEPENDENT HALOPEROXIDASE-RELATED PROTEIN"/>
    <property type="match status" value="1"/>
</dbReference>
<proteinExistence type="predicted"/>
<evidence type="ECO:0000256" key="1">
    <source>
        <dbReference type="SAM" id="Phobius"/>
    </source>
</evidence>
<dbReference type="RefSeq" id="WP_205132329.1">
    <property type="nucleotide sequence ID" value="NZ_JACSNT010000001.1"/>
</dbReference>
<evidence type="ECO:0000313" key="2">
    <source>
        <dbReference type="EMBL" id="MBM6876762.1"/>
    </source>
</evidence>
<feature type="transmembrane region" description="Helical" evidence="1">
    <location>
        <begin position="120"/>
        <end position="141"/>
    </location>
</feature>
<evidence type="ECO:0000313" key="3">
    <source>
        <dbReference type="Proteomes" id="UP000729290"/>
    </source>
</evidence>
<dbReference type="InterPro" id="IPR003832">
    <property type="entry name" value="DUF212"/>
</dbReference>
<dbReference type="Pfam" id="PF02681">
    <property type="entry name" value="DUF212"/>
    <property type="match status" value="1"/>
</dbReference>
<comment type="caution">
    <text evidence="2">The sequence shown here is derived from an EMBL/GenBank/DDBJ whole genome shotgun (WGS) entry which is preliminary data.</text>
</comment>
<reference evidence="2 3" key="1">
    <citation type="journal article" date="2021" name="Sci. Rep.">
        <title>The distribution of antibiotic resistance genes in chicken gut microbiota commensals.</title>
        <authorList>
            <person name="Juricova H."/>
            <person name="Matiasovicova J."/>
            <person name="Kubasova T."/>
            <person name="Cejkova D."/>
            <person name="Rychlik I."/>
        </authorList>
    </citation>
    <scope>NUCLEOTIDE SEQUENCE [LARGE SCALE GENOMIC DNA]</scope>
    <source>
        <strain evidence="2 3">An431b</strain>
    </source>
</reference>
<accession>A0ABS2G846</accession>
<sequence>MGIEALLYNKPLWAALISWAIAQGFKTLRPIVTERKFDASRLTGTGGMPSSHSSTVMALTVSVGKYNGFDSALFAACLIFSFVVMYDAAGIRRAAGKQAEILNYLIEHHKLPNFQRVKELLGHTPLEVFVGAILGIVIGWLF</sequence>
<keyword evidence="3" id="KW-1185">Reference proteome</keyword>
<dbReference type="EMBL" id="JACSNV010000001">
    <property type="protein sequence ID" value="MBM6876762.1"/>
    <property type="molecule type" value="Genomic_DNA"/>
</dbReference>
<keyword evidence="1" id="KW-1133">Transmembrane helix</keyword>